<dbReference type="GO" id="GO:0007064">
    <property type="term" value="P:mitotic sister chromatid cohesion"/>
    <property type="evidence" value="ECO:0007669"/>
    <property type="project" value="InterPro"/>
</dbReference>
<dbReference type="GO" id="GO:0005654">
    <property type="term" value="C:nucleoplasm"/>
    <property type="evidence" value="ECO:0007669"/>
    <property type="project" value="UniProtKB-SubCell"/>
</dbReference>
<dbReference type="InterPro" id="IPR019440">
    <property type="entry name" value="MAU2"/>
</dbReference>
<keyword evidence="6" id="KW-0539">Nucleus</keyword>
<keyword evidence="5" id="KW-0159">Chromosome partition</keyword>
<protein>
    <recommendedName>
        <fullName evidence="8">Cohesin loading complex subunit SCC4 homolog</fullName>
    </recommendedName>
</protein>
<evidence type="ECO:0000256" key="8">
    <source>
        <dbReference type="ARBA" id="ARBA00030523"/>
    </source>
</evidence>
<comment type="similarity">
    <text evidence="2">Belongs to the SCC4/mau-2 family.</text>
</comment>
<dbReference type="OrthoDB" id="5565328at2759"/>
<keyword evidence="10" id="KW-1185">Reference proteome</keyword>
<evidence type="ECO:0000256" key="1">
    <source>
        <dbReference type="ARBA" id="ARBA00004642"/>
    </source>
</evidence>
<evidence type="ECO:0000313" key="10">
    <source>
        <dbReference type="Proteomes" id="UP001152747"/>
    </source>
</evidence>
<dbReference type="PANTHER" id="PTHR21394">
    <property type="entry name" value="MAU2 CHROMATID COHESION FACTOR HOMOLOG"/>
    <property type="match status" value="1"/>
</dbReference>
<proteinExistence type="inferred from homology"/>
<dbReference type="AlphaFoldDB" id="A0A9P1I4E2"/>
<dbReference type="Pfam" id="PF10345">
    <property type="entry name" value="Cohesin_load"/>
    <property type="match status" value="1"/>
</dbReference>
<dbReference type="GO" id="GO:0007059">
    <property type="term" value="P:chromosome segregation"/>
    <property type="evidence" value="ECO:0007669"/>
    <property type="project" value="UniProtKB-KW"/>
</dbReference>
<evidence type="ECO:0000256" key="2">
    <source>
        <dbReference type="ARBA" id="ARBA00008585"/>
    </source>
</evidence>
<dbReference type="EMBL" id="CANHGI010000001">
    <property type="protein sequence ID" value="CAI5437997.1"/>
    <property type="molecule type" value="Genomic_DNA"/>
</dbReference>
<keyword evidence="7" id="KW-0131">Cell cycle</keyword>
<evidence type="ECO:0000256" key="7">
    <source>
        <dbReference type="ARBA" id="ARBA00023306"/>
    </source>
</evidence>
<comment type="subcellular location">
    <subcellularLocation>
        <location evidence="1">Nucleus</location>
        <location evidence="1">Nucleoplasm</location>
    </subcellularLocation>
</comment>
<evidence type="ECO:0000256" key="5">
    <source>
        <dbReference type="ARBA" id="ARBA00022829"/>
    </source>
</evidence>
<accession>A0A9P1I4E2</accession>
<reference evidence="9" key="1">
    <citation type="submission" date="2022-11" db="EMBL/GenBank/DDBJ databases">
        <authorList>
            <person name="Kikuchi T."/>
        </authorList>
    </citation>
    <scope>NUCLEOTIDE SEQUENCE</scope>
    <source>
        <strain evidence="9">PS1010</strain>
    </source>
</reference>
<comment type="caution">
    <text evidence="9">The sequence shown here is derived from an EMBL/GenBank/DDBJ whole genome shotgun (WGS) entry which is preliminary data.</text>
</comment>
<keyword evidence="3" id="KW-0132">Cell division</keyword>
<evidence type="ECO:0000256" key="4">
    <source>
        <dbReference type="ARBA" id="ARBA00022776"/>
    </source>
</evidence>
<evidence type="ECO:0000313" key="9">
    <source>
        <dbReference type="EMBL" id="CAI5437997.1"/>
    </source>
</evidence>
<dbReference type="Proteomes" id="UP001152747">
    <property type="component" value="Unassembled WGS sequence"/>
</dbReference>
<organism evidence="9 10">
    <name type="scientific">Caenorhabditis angaria</name>
    <dbReference type="NCBI Taxonomy" id="860376"/>
    <lineage>
        <taxon>Eukaryota</taxon>
        <taxon>Metazoa</taxon>
        <taxon>Ecdysozoa</taxon>
        <taxon>Nematoda</taxon>
        <taxon>Chromadorea</taxon>
        <taxon>Rhabditida</taxon>
        <taxon>Rhabditina</taxon>
        <taxon>Rhabditomorpha</taxon>
        <taxon>Rhabditoidea</taxon>
        <taxon>Rhabditidae</taxon>
        <taxon>Peloderinae</taxon>
        <taxon>Caenorhabditis</taxon>
    </lineage>
</organism>
<gene>
    <name evidence="9" type="ORF">CAMP_LOCUS634</name>
</gene>
<name>A0A9P1I4E2_9PELO</name>
<evidence type="ECO:0000256" key="6">
    <source>
        <dbReference type="ARBA" id="ARBA00023242"/>
    </source>
</evidence>
<evidence type="ECO:0000256" key="3">
    <source>
        <dbReference type="ARBA" id="ARBA00022618"/>
    </source>
</evidence>
<keyword evidence="4" id="KW-0498">Mitosis</keyword>
<sequence>MNNDRIAMQMLAMAEVLRTQSPPKLKMAMKCARGALKLNLSKETEAHCHLQMGKMLFFYTDHFEAARDHLKLAYDMLLIMGDFYLLRRLEALCLICELYIHSRRWCVTDIENLIRKEMPIAKTYPHFYFKLLFYFIEATYLVDDMGAALDACTVGLQMVDANNKQMELYLRITKALITFQLAREEPDPADLLRIGAMIKEMEHDPSMSFHLKNVKGFFMCTKLAFMISQGQSRTSRTLLRQIQQEVSSQKDQIAMPGMRWMDEKAMTVFACVMNVVGANVQGGYERALKYHNIAIKHADDVLNKSTNTPQEFGVVRCVSQMKMVSLEMMSLMNVMACRPNLALNNLQEMLYFSSKLGCSYVYEEYAPQIHYVLAMQSLYLNRTDIALTHLTEALKTFPQKIRNTDPIALLRINLGMTYLNQMNMGAYYDISEELSPAKIAKCSPMVQNCHKAMVSFFDFLNNRTGPSKQLAQDGLQAAKAEDFFRLHSLFMMMLTNLMPVDESIVKPTVDFSKRSSDHAFALWGHTVYKRILDNAGGDSSECAQEIQRSMESLNTDNLINLLRQSPAFNLLQWFNGSPFDYLPKEDTLLI</sequence>
<dbReference type="GO" id="GO:0051301">
    <property type="term" value="P:cell division"/>
    <property type="evidence" value="ECO:0007669"/>
    <property type="project" value="UniProtKB-KW"/>
</dbReference>